<evidence type="ECO:0000259" key="1">
    <source>
        <dbReference type="Pfam" id="PF13439"/>
    </source>
</evidence>
<dbReference type="Proteomes" id="UP000235460">
    <property type="component" value="Unassembled WGS sequence"/>
</dbReference>
<dbReference type="SUPFAM" id="SSF53756">
    <property type="entry name" value="UDP-Glycosyltransferase/glycogen phosphorylase"/>
    <property type="match status" value="1"/>
</dbReference>
<dbReference type="GO" id="GO:0016757">
    <property type="term" value="F:glycosyltransferase activity"/>
    <property type="evidence" value="ECO:0007669"/>
    <property type="project" value="UniProtKB-ARBA"/>
</dbReference>
<accession>A0A2N7PQ65</accession>
<dbReference type="Pfam" id="PF13439">
    <property type="entry name" value="Glyco_transf_4"/>
    <property type="match status" value="1"/>
</dbReference>
<dbReference type="EMBL" id="PNIK01000019">
    <property type="protein sequence ID" value="PMP68647.1"/>
    <property type="molecule type" value="Genomic_DNA"/>
</dbReference>
<evidence type="ECO:0000313" key="2">
    <source>
        <dbReference type="EMBL" id="PMP68647.1"/>
    </source>
</evidence>
<reference evidence="2 3" key="1">
    <citation type="submission" date="2018-01" db="EMBL/GenBank/DDBJ databases">
        <title>Metagenomic assembled genomes from two thermal pools in the Uzon Caldera, Kamchatka, Russia.</title>
        <authorList>
            <person name="Wilkins L."/>
            <person name="Ettinger C."/>
        </authorList>
    </citation>
    <scope>NUCLEOTIDE SEQUENCE [LARGE SCALE GENOMIC DNA]</scope>
    <source>
        <strain evidence="2">ZAV-08</strain>
    </source>
</reference>
<gene>
    <name evidence="2" type="ORF">C0190_01425</name>
</gene>
<dbReference type="InterPro" id="IPR028098">
    <property type="entry name" value="Glyco_trans_4-like_N"/>
</dbReference>
<dbReference type="Gene3D" id="3.40.50.2000">
    <property type="entry name" value="Glycogen Phosphorylase B"/>
    <property type="match status" value="2"/>
</dbReference>
<sequence>MVILFKTNIKDTYFYQKGFVENLRFLSLPYEEGGRKIRLKVLRELLTLLKKENIKVVLTHRFRLLKYLYFAKLFYRDLKLIFYPVVSGEVKHFGRRLAFKLMKSSISKIVVNSRALKEELCALNVVKPEEIEIIYSSVDPGEFSLNLKKFEARRKLKLPEKGFYFGMVANFRPEKDHQTLLLAFKRFLEMGGKAYLLLVGERKQKN</sequence>
<name>A0A2N7PQ65_9BACT</name>
<organism evidence="2 3">
    <name type="scientific">Thermodesulfobacterium geofontis</name>
    <dbReference type="NCBI Taxonomy" id="1295609"/>
    <lineage>
        <taxon>Bacteria</taxon>
        <taxon>Pseudomonadati</taxon>
        <taxon>Thermodesulfobacteriota</taxon>
        <taxon>Thermodesulfobacteria</taxon>
        <taxon>Thermodesulfobacteriales</taxon>
        <taxon>Thermodesulfobacteriaceae</taxon>
        <taxon>Thermodesulfobacterium</taxon>
    </lineage>
</organism>
<dbReference type="AlphaFoldDB" id="A0A2N7PQ65"/>
<proteinExistence type="predicted"/>
<evidence type="ECO:0000313" key="3">
    <source>
        <dbReference type="Proteomes" id="UP000235460"/>
    </source>
</evidence>
<comment type="caution">
    <text evidence="2">The sequence shown here is derived from an EMBL/GenBank/DDBJ whole genome shotgun (WGS) entry which is preliminary data.</text>
</comment>
<protein>
    <recommendedName>
        <fullName evidence="1">Glycosyltransferase subfamily 4-like N-terminal domain-containing protein</fullName>
    </recommendedName>
</protein>
<feature type="domain" description="Glycosyltransferase subfamily 4-like N-terminal" evidence="1">
    <location>
        <begin position="34"/>
        <end position="140"/>
    </location>
</feature>